<dbReference type="InterPro" id="IPR011990">
    <property type="entry name" value="TPR-like_helical_dom_sf"/>
</dbReference>
<reference evidence="5 6" key="1">
    <citation type="submission" date="2024-05" db="EMBL/GenBank/DDBJ databases">
        <title>Haplotype-resolved chromosome-level genome assembly of Huyou (Citrus changshanensis).</title>
        <authorList>
            <person name="Miao C."/>
            <person name="Chen W."/>
            <person name="Wu Y."/>
            <person name="Wang L."/>
            <person name="Zhao S."/>
            <person name="Grierson D."/>
            <person name="Xu C."/>
            <person name="Chen K."/>
        </authorList>
    </citation>
    <scope>NUCLEOTIDE SEQUENCE [LARGE SCALE GENOMIC DNA]</scope>
    <source>
        <strain evidence="5">01-14</strain>
        <tissue evidence="5">Leaf</tissue>
    </source>
</reference>
<dbReference type="NCBIfam" id="TIGR00756">
    <property type="entry name" value="PPR"/>
    <property type="match status" value="12"/>
</dbReference>
<feature type="repeat" description="PPR" evidence="4">
    <location>
        <begin position="1202"/>
        <end position="1236"/>
    </location>
</feature>
<evidence type="ECO:0000313" key="6">
    <source>
        <dbReference type="Proteomes" id="UP001428341"/>
    </source>
</evidence>
<feature type="repeat" description="PPR" evidence="4">
    <location>
        <begin position="772"/>
        <end position="802"/>
    </location>
</feature>
<dbReference type="Pfam" id="PF01535">
    <property type="entry name" value="PPR"/>
    <property type="match status" value="22"/>
</dbReference>
<feature type="repeat" description="PPR" evidence="4">
    <location>
        <begin position="1776"/>
        <end position="1810"/>
    </location>
</feature>
<dbReference type="FunFam" id="1.25.40.10:FF:000797">
    <property type="entry name" value="Pentatricopeptide repeat-containing protein chloroplastic"/>
    <property type="match status" value="1"/>
</dbReference>
<dbReference type="FunFam" id="1.25.40.10:FF:000285">
    <property type="entry name" value="Pentatricopeptide repeat-containing protein, chloroplastic"/>
    <property type="match status" value="1"/>
</dbReference>
<keyword evidence="2" id="KW-0677">Repeat</keyword>
<comment type="similarity">
    <text evidence="3">Belongs to the PPR family. PCMP-E subfamily.</text>
</comment>
<sequence length="2105" mass="236658">MAGNAATILKNILSKSSPKPTPSKTLTKTISGHLKSDGLRKAVSVLFASGEPVSYSLYAHLFQLCASSKAIVEARKLESNLVTFYPTPPAFLLNRAIECYGKCGNLDDARGLFDEMPERDGGSWNAMLGAYTQNGFPGGTLELFLDMNHSGVSANQITYANVLRSSAEELELGVSKQLHGLIVKRGFCGNVILESSLVDAYGKCMVMTDARRMFDDIQNKNAVSWNVIVRRYLLAGNVKEAVVVFFKMLREDIRPLNFTFANALFACSFLSSPYEGMQIHGVIIKIDFEGDDVVLGSLTEMYVKCGRLEDARGLLDQPDERNIISWTSIMSGYAINGRIREARELFNEMPERNVISWNAMLAGYTRSLLWKEALDFVFLMRKTTKDIDHVTLGLILNVCAGLSEIKMGKEVHGFIHRNDYSSNIFVSNALLDMYRKCGNLRSARIWFYQMSQRRDKVSWNAVLTGYARRGQSEEAMTSFSEMQWETRPSKFTFETLLAACANISSLEQGKQIHCFMIRNCYEINVVCRGALVEVYTKCRCLEYAIRVFKESSSLDVVICNSMILGFCHNERGREALEVFGLMKKEGIKPDHITFHGILLACIHEGNVKLALQFFDSMRCKYGIIPQLEHYECMIKLYCRYGYMKELEDFVNRMPFNPTVPMLRKIFDKCRKNGYAMLGEWAARRLNELNPWAPFQFKITTNRIDSIDYLARLLQSCNTHHSIHVGKQLHLHFVKKGILNSTLPIANRLLQMYMRCGNPTDALLLFDEMPRRNCFSWNAMIEGFMKLGHKEKSLQLFNVMPQKNDFSWNMLISGFAKAGELKTARTLFNEMPRRNAIAWNSMIHCYVRNGFAREAVRLFKELNSDLVERLQCDAFILATVIGACADLAALEYGKQIHSHILVNGLDFDSVLGSSLVNLYGKCGDFNSANQVLNMMKEPDDFCLSALISGYANCGKMNDARRVFDRTTDTSSVLWNSMISGYISNNEDMEALLLFHKMQRNGVLEDASTLASVLSACSSLGFLEHGKQVHGHACKVGVIDDVIVASALLDTYSKCGMPSDACKLFSELKVYDTILLNTMITVYSSCGRIEDAKHIFRTMPNKSLISWNSMIVGLSQNGSPIEALDLFCNMNKLDLRMDKFSLASVISACANISSLELGEQVFARVTIIGLDSDQIISTSLVDFYCKCGFIKNGRILFDAMIKSDEISWNSMLMGYATNGQGYEALALFNEMRNTGVKPTIITFTAILSACDHCGLVKEGQKWFDAMKWQYHIDPEIEHYSCMVDLFARAGCLNEAVNLIEQMPFEADVGMWSSILRGCVAHGDKGLGRKVAERMIELDPENACAYIQLSSIFATSGEWEKSSLIRDIMREKHVGKLPGCSWADGIAFNCWFLDTMFLQLANFDEIKQHQSADFCDYIHGFDQARLPLSSKRSFVLGYLLSTLSLKVVYSNLCSSHVVPTRNEWHFTFMSSYLKKAHVNKASLSYCSQLIDRCLSFKSFDFAKTIHGHLLKLGFNAHTYLGNRCLDLYSRFGTSDDVLQLFDEIPQKNCISWNICLRGLLKSDNLDAARKVFDEIPEPDVVSWNSMISGYASCGYYDYALETFSKMQLQGVRPSGFTFSILLSTVSSACHGKQIHSSMIRSGLSLSNVVLGNSLIDMYGKLGVLYYAFGVFLNMEELDIISWNSLISGCFNSGYGELALDQFYSMRYSGNSPDEYTISIIINACTKLRNLDKGKQVFALSVKVGFLSNSIVLSATIDLFSKCNRLEDSVRLFEQLDRWDYAVINVMISSYGRYGFGEVALELFQLMLREDIRPTEFTLSCVLSSIPIPPVEHGSQFHSMAIKSGFDSNAVVASSLMEMYAKTGSIDSSTEIFVKLDKRDLVSWNTIMMGLTQNGRAAETLDVFEELLEEGLPPDRITLVAVLLACNYGGFVDKGMLVFSAMKEEYGVMPGEEHYACIIDLLCQAGQLGKAIDITSTMPFQPGCSIWESILRASAIYGDVKLTENVAERMMDLQLPSPLPYSLLTQAYAMRGRWEAIVRVKKVMRKNGINKVTGCSWIGIKNRIYTFNAGELQHHGGQKIYLVLRLLTWEMEDEGCVYLECDKLDVEGR</sequence>
<dbReference type="Gene3D" id="1.25.40.10">
    <property type="entry name" value="Tetratricopeptide repeat domain"/>
    <property type="match status" value="15"/>
</dbReference>
<dbReference type="FunFam" id="1.25.40.10:FF:000381">
    <property type="entry name" value="Pentatricopeptide repeat-containing protein"/>
    <property type="match status" value="1"/>
</dbReference>
<comment type="caution">
    <text evidence="5">The sequence shown here is derived from an EMBL/GenBank/DDBJ whole genome shotgun (WGS) entry which is preliminary data.</text>
</comment>
<dbReference type="PANTHER" id="PTHR47926:SF392">
    <property type="entry name" value="PENTATRICOPEPTIDE REPEAT-CONTAINING PROTEIN"/>
    <property type="match status" value="1"/>
</dbReference>
<evidence type="ECO:0000256" key="2">
    <source>
        <dbReference type="ARBA" id="ARBA00022737"/>
    </source>
</evidence>
<feature type="repeat" description="PPR" evidence="4">
    <location>
        <begin position="120"/>
        <end position="154"/>
    </location>
</feature>
<dbReference type="InterPro" id="IPR002885">
    <property type="entry name" value="PPR_rpt"/>
</dbReference>
<evidence type="ECO:0000256" key="1">
    <source>
        <dbReference type="ARBA" id="ARBA00006643"/>
    </source>
</evidence>
<dbReference type="SUPFAM" id="SSF48452">
    <property type="entry name" value="TPR-like"/>
    <property type="match status" value="1"/>
</dbReference>
<dbReference type="FunFam" id="1.25.40.10:FF:000442">
    <property type="entry name" value="Pentatricopeptide repeat-containing protein At3g49710"/>
    <property type="match status" value="1"/>
</dbReference>
<dbReference type="FunFam" id="1.25.40.10:FF:000425">
    <property type="entry name" value="Pentatricopeptide repeat-containing protein At3g26540"/>
    <property type="match status" value="1"/>
</dbReference>
<dbReference type="GO" id="GO:0003723">
    <property type="term" value="F:RNA binding"/>
    <property type="evidence" value="ECO:0007669"/>
    <property type="project" value="InterPro"/>
</dbReference>
<keyword evidence="6" id="KW-1185">Reference proteome</keyword>
<dbReference type="PROSITE" id="PS51375">
    <property type="entry name" value="PPR"/>
    <property type="match status" value="15"/>
</dbReference>
<dbReference type="Pfam" id="PF13041">
    <property type="entry name" value="PPR_2"/>
    <property type="match status" value="5"/>
</dbReference>
<evidence type="ECO:0000256" key="3">
    <source>
        <dbReference type="ARBA" id="ARBA00061659"/>
    </source>
</evidence>
<dbReference type="PANTHER" id="PTHR47926">
    <property type="entry name" value="PENTATRICOPEPTIDE REPEAT-CONTAINING PROTEIN"/>
    <property type="match status" value="1"/>
</dbReference>
<comment type="similarity">
    <text evidence="1">Belongs to the PPR family. PCMP-H subfamily.</text>
</comment>
<dbReference type="FunFam" id="1.25.40.10:FF:000205">
    <property type="entry name" value="Pentatricopeptide repeat-containing protein, mitochondrial"/>
    <property type="match status" value="1"/>
</dbReference>
<evidence type="ECO:0000313" key="5">
    <source>
        <dbReference type="EMBL" id="KAK9216264.1"/>
    </source>
</evidence>
<feature type="repeat" description="PPR" evidence="4">
    <location>
        <begin position="1576"/>
        <end position="1610"/>
    </location>
</feature>
<feature type="repeat" description="PPR" evidence="4">
    <location>
        <begin position="221"/>
        <end position="255"/>
    </location>
</feature>
<dbReference type="FunFam" id="1.25.40.10:FF:000158">
    <property type="entry name" value="pentatricopeptide repeat-containing protein At2g33680"/>
    <property type="match status" value="1"/>
</dbReference>
<dbReference type="InterPro" id="IPR046960">
    <property type="entry name" value="PPR_At4g14850-like_plant"/>
</dbReference>
<organism evidence="5 6">
    <name type="scientific">Citrus x changshan-huyou</name>
    <dbReference type="NCBI Taxonomy" id="2935761"/>
    <lineage>
        <taxon>Eukaryota</taxon>
        <taxon>Viridiplantae</taxon>
        <taxon>Streptophyta</taxon>
        <taxon>Embryophyta</taxon>
        <taxon>Tracheophyta</taxon>
        <taxon>Spermatophyta</taxon>
        <taxon>Magnoliopsida</taxon>
        <taxon>eudicotyledons</taxon>
        <taxon>Gunneridae</taxon>
        <taxon>Pentapetalae</taxon>
        <taxon>rosids</taxon>
        <taxon>malvids</taxon>
        <taxon>Sapindales</taxon>
        <taxon>Rutaceae</taxon>
        <taxon>Aurantioideae</taxon>
        <taxon>Citrus</taxon>
    </lineage>
</organism>
<evidence type="ECO:0008006" key="7">
    <source>
        <dbReference type="Google" id="ProtNLM"/>
    </source>
</evidence>
<protein>
    <recommendedName>
        <fullName evidence="7">Pentatricopeptide repeat-containing protein</fullName>
    </recommendedName>
</protein>
<dbReference type="GO" id="GO:0009451">
    <property type="term" value="P:RNA modification"/>
    <property type="evidence" value="ECO:0007669"/>
    <property type="project" value="InterPro"/>
</dbReference>
<feature type="repeat" description="PPR" evidence="4">
    <location>
        <begin position="322"/>
        <end position="356"/>
    </location>
</feature>
<feature type="repeat" description="PPR" evidence="4">
    <location>
        <begin position="1070"/>
        <end position="1104"/>
    </location>
</feature>
<feature type="repeat" description="PPR" evidence="4">
    <location>
        <begin position="803"/>
        <end position="837"/>
    </location>
</feature>
<name>A0AAP0MPV9_9ROSI</name>
<dbReference type="Proteomes" id="UP001428341">
    <property type="component" value="Unassembled WGS sequence"/>
</dbReference>
<feature type="repeat" description="PPR" evidence="4">
    <location>
        <begin position="1675"/>
        <end position="1709"/>
    </location>
</feature>
<evidence type="ECO:0000256" key="4">
    <source>
        <dbReference type="PROSITE-ProRule" id="PRU00708"/>
    </source>
</evidence>
<feature type="repeat" description="PPR" evidence="4">
    <location>
        <begin position="1876"/>
        <end position="1910"/>
    </location>
</feature>
<proteinExistence type="inferred from homology"/>
<dbReference type="GO" id="GO:0005739">
    <property type="term" value="C:mitochondrion"/>
    <property type="evidence" value="ECO:0007669"/>
    <property type="project" value="UniProtKB-ARBA"/>
</dbReference>
<dbReference type="EMBL" id="JBCGBO010000003">
    <property type="protein sequence ID" value="KAK9216264.1"/>
    <property type="molecule type" value="Genomic_DNA"/>
</dbReference>
<dbReference type="InterPro" id="IPR046848">
    <property type="entry name" value="E_motif"/>
</dbReference>
<accession>A0AAP0MPV9</accession>
<gene>
    <name evidence="5" type="ORF">WN944_008271</name>
</gene>
<dbReference type="GO" id="GO:0099402">
    <property type="term" value="P:plant organ development"/>
    <property type="evidence" value="ECO:0007669"/>
    <property type="project" value="UniProtKB-ARBA"/>
</dbReference>
<feature type="repeat" description="PPR" evidence="4">
    <location>
        <begin position="969"/>
        <end position="1003"/>
    </location>
</feature>
<feature type="repeat" description="PPR" evidence="4">
    <location>
        <begin position="555"/>
        <end position="589"/>
    </location>
</feature>
<feature type="repeat" description="PPR" evidence="4">
    <location>
        <begin position="89"/>
        <end position="119"/>
    </location>
</feature>
<dbReference type="FunFam" id="1.25.40.10:FF:001093">
    <property type="entry name" value="Pentatricopeptide repeat-containing protein At2g34400"/>
    <property type="match status" value="1"/>
</dbReference>
<feature type="repeat" description="PPR" evidence="4">
    <location>
        <begin position="455"/>
        <end position="489"/>
    </location>
</feature>
<dbReference type="Pfam" id="PF20431">
    <property type="entry name" value="E_motif"/>
    <property type="match status" value="2"/>
</dbReference>